<evidence type="ECO:0000313" key="2">
    <source>
        <dbReference type="Proteomes" id="UP000265520"/>
    </source>
</evidence>
<keyword evidence="2" id="KW-1185">Reference proteome</keyword>
<dbReference type="AlphaFoldDB" id="A0A392RKB6"/>
<accession>A0A392RKB6</accession>
<name>A0A392RKB6_9FABA</name>
<feature type="non-terminal residue" evidence="1">
    <location>
        <position position="1"/>
    </location>
</feature>
<organism evidence="1 2">
    <name type="scientific">Trifolium medium</name>
    <dbReference type="NCBI Taxonomy" id="97028"/>
    <lineage>
        <taxon>Eukaryota</taxon>
        <taxon>Viridiplantae</taxon>
        <taxon>Streptophyta</taxon>
        <taxon>Embryophyta</taxon>
        <taxon>Tracheophyta</taxon>
        <taxon>Spermatophyta</taxon>
        <taxon>Magnoliopsida</taxon>
        <taxon>eudicotyledons</taxon>
        <taxon>Gunneridae</taxon>
        <taxon>Pentapetalae</taxon>
        <taxon>rosids</taxon>
        <taxon>fabids</taxon>
        <taxon>Fabales</taxon>
        <taxon>Fabaceae</taxon>
        <taxon>Papilionoideae</taxon>
        <taxon>50 kb inversion clade</taxon>
        <taxon>NPAAA clade</taxon>
        <taxon>Hologalegina</taxon>
        <taxon>IRL clade</taxon>
        <taxon>Trifolieae</taxon>
        <taxon>Trifolium</taxon>
    </lineage>
</organism>
<evidence type="ECO:0008006" key="3">
    <source>
        <dbReference type="Google" id="ProtNLM"/>
    </source>
</evidence>
<dbReference type="Proteomes" id="UP000265520">
    <property type="component" value="Unassembled WGS sequence"/>
</dbReference>
<comment type="caution">
    <text evidence="1">The sequence shown here is derived from an EMBL/GenBank/DDBJ whole genome shotgun (WGS) entry which is preliminary data.</text>
</comment>
<proteinExistence type="predicted"/>
<reference evidence="1 2" key="1">
    <citation type="journal article" date="2018" name="Front. Plant Sci.">
        <title>Red Clover (Trifolium pratense) and Zigzag Clover (T. medium) - A Picture of Genomic Similarities and Differences.</title>
        <authorList>
            <person name="Dluhosova J."/>
            <person name="Istvanek J."/>
            <person name="Nedelnik J."/>
            <person name="Repkova J."/>
        </authorList>
    </citation>
    <scope>NUCLEOTIDE SEQUENCE [LARGE SCALE GENOMIC DNA]</scope>
    <source>
        <strain evidence="2">cv. 10/8</strain>
        <tissue evidence="1">Leaf</tissue>
    </source>
</reference>
<evidence type="ECO:0000313" key="1">
    <source>
        <dbReference type="EMBL" id="MCI36622.1"/>
    </source>
</evidence>
<protein>
    <recommendedName>
        <fullName evidence="3">RRM domain-containing protein</fullName>
    </recommendedName>
</protein>
<dbReference type="SUPFAM" id="SSF54928">
    <property type="entry name" value="RNA-binding domain, RBD"/>
    <property type="match status" value="1"/>
</dbReference>
<sequence length="106" mass="12428">GIGSTIMGTDEEQNWNYVSSIHQRRRNQRHNKIDIAMSRRGHMENKDSQTTFFFTDFPEAFGAKAMANVFQNYGEIAKVVIPARRDRHGRRFDFARFDNVVNIRSF</sequence>
<dbReference type="GO" id="GO:0003676">
    <property type="term" value="F:nucleic acid binding"/>
    <property type="evidence" value="ECO:0007669"/>
    <property type="project" value="InterPro"/>
</dbReference>
<dbReference type="EMBL" id="LXQA010235764">
    <property type="protein sequence ID" value="MCI36622.1"/>
    <property type="molecule type" value="Genomic_DNA"/>
</dbReference>
<dbReference type="InterPro" id="IPR035979">
    <property type="entry name" value="RBD_domain_sf"/>
</dbReference>